<reference evidence="18" key="1">
    <citation type="submission" date="2016-06" db="UniProtKB">
        <authorList>
            <consortium name="WormBaseParasite"/>
        </authorList>
    </citation>
    <scope>IDENTIFICATION</scope>
</reference>
<evidence type="ECO:0000256" key="11">
    <source>
        <dbReference type="ARBA" id="ARBA00037422"/>
    </source>
</evidence>
<evidence type="ECO:0000313" key="18">
    <source>
        <dbReference type="WBParaSite" id="SBAD_0000193101-mRNA-1"/>
    </source>
</evidence>
<evidence type="ECO:0000256" key="10">
    <source>
        <dbReference type="ARBA" id="ARBA00023201"/>
    </source>
</evidence>
<dbReference type="InterPro" id="IPR059000">
    <property type="entry name" value="ATPase_P-type_domA"/>
</dbReference>
<gene>
    <name evidence="16" type="ORF">SBAD_LOCUS1841</name>
</gene>
<reference evidence="16 17" key="2">
    <citation type="submission" date="2018-11" db="EMBL/GenBank/DDBJ databases">
        <authorList>
            <consortium name="Pathogen Informatics"/>
        </authorList>
    </citation>
    <scope>NUCLEOTIDE SEQUENCE [LARGE SCALE GENOMIC DNA]</scope>
</reference>
<evidence type="ECO:0000256" key="13">
    <source>
        <dbReference type="ARBA" id="ARBA00039096"/>
    </source>
</evidence>
<dbReference type="InterPro" id="IPR023298">
    <property type="entry name" value="ATPase_P-typ_TM_dom_sf"/>
</dbReference>
<dbReference type="InterPro" id="IPR001757">
    <property type="entry name" value="P_typ_ATPase"/>
</dbReference>
<feature type="transmembrane region" description="Helical" evidence="14">
    <location>
        <begin position="102"/>
        <end position="122"/>
    </location>
</feature>
<dbReference type="PROSITE" id="PS00154">
    <property type="entry name" value="ATPASE_E1_E2"/>
    <property type="match status" value="1"/>
</dbReference>
<evidence type="ECO:0000313" key="17">
    <source>
        <dbReference type="Proteomes" id="UP000270296"/>
    </source>
</evidence>
<dbReference type="Gene3D" id="2.70.150.10">
    <property type="entry name" value="Calcium-transporting ATPase, cytoplasmic transduction domain A"/>
    <property type="match status" value="2"/>
</dbReference>
<dbReference type="InterPro" id="IPR023299">
    <property type="entry name" value="ATPase_P-typ_cyto_dom_N"/>
</dbReference>
<dbReference type="WBParaSite" id="SBAD_0000193101-mRNA-1">
    <property type="protein sequence ID" value="SBAD_0000193101-mRNA-1"/>
    <property type="gene ID" value="SBAD_0000193101"/>
</dbReference>
<evidence type="ECO:0000256" key="6">
    <source>
        <dbReference type="ARBA" id="ARBA00022840"/>
    </source>
</evidence>
<evidence type="ECO:0000256" key="14">
    <source>
        <dbReference type="SAM" id="Phobius"/>
    </source>
</evidence>
<dbReference type="Gene3D" id="1.20.1110.10">
    <property type="entry name" value="Calcium-transporting ATPase, transmembrane domain"/>
    <property type="match status" value="2"/>
</dbReference>
<dbReference type="GO" id="GO:1902600">
    <property type="term" value="P:proton transmembrane transport"/>
    <property type="evidence" value="ECO:0007669"/>
    <property type="project" value="TreeGrafter"/>
</dbReference>
<dbReference type="GO" id="GO:0005391">
    <property type="term" value="F:P-type sodium:potassium-exchanging transporter activity"/>
    <property type="evidence" value="ECO:0007669"/>
    <property type="project" value="TreeGrafter"/>
</dbReference>
<keyword evidence="3" id="KW-0740">Sodium/potassium transport</keyword>
<feature type="transmembrane region" description="Helical" evidence="14">
    <location>
        <begin position="288"/>
        <end position="311"/>
    </location>
</feature>
<dbReference type="Pfam" id="PF13246">
    <property type="entry name" value="Cation_ATPase"/>
    <property type="match status" value="1"/>
</dbReference>
<dbReference type="SUPFAM" id="SSF81653">
    <property type="entry name" value="Calcium ATPase, transduction domain A"/>
    <property type="match status" value="1"/>
</dbReference>
<name>A0A183IDZ7_9BILA</name>
<comment type="subcellular location">
    <subcellularLocation>
        <location evidence="1">Cell membrane</location>
        <topology evidence="1">Multi-pass membrane protein</topology>
    </subcellularLocation>
</comment>
<dbReference type="Gene3D" id="3.40.1110.10">
    <property type="entry name" value="Calcium-transporting ATPase, cytoplasmic domain N"/>
    <property type="match status" value="2"/>
</dbReference>
<keyword evidence="10" id="KW-0406">Ion transport</keyword>
<keyword evidence="4 14" id="KW-0812">Transmembrane</keyword>
<dbReference type="InterPro" id="IPR023214">
    <property type="entry name" value="HAD_sf"/>
</dbReference>
<evidence type="ECO:0000313" key="16">
    <source>
        <dbReference type="EMBL" id="VDO95637.1"/>
    </source>
</evidence>
<dbReference type="GO" id="GO:1990573">
    <property type="term" value="P:potassium ion import across plasma membrane"/>
    <property type="evidence" value="ECO:0007669"/>
    <property type="project" value="TreeGrafter"/>
</dbReference>
<dbReference type="PANTHER" id="PTHR43294">
    <property type="entry name" value="SODIUM/POTASSIUM-TRANSPORTING ATPASE SUBUNIT ALPHA"/>
    <property type="match status" value="1"/>
</dbReference>
<comment type="function">
    <text evidence="11">This is the catalytic component of the active enzyme, which catalyzes the hydrolysis of ATP coupled with the exchange of sodium and potassium ions across the plasma membrane. This action creates the electrochemical gradient of sodium and potassium ions, providing the energy for active transport of various nutrients.</text>
</comment>
<dbReference type="PRINTS" id="PR00121">
    <property type="entry name" value="NAKATPASE"/>
</dbReference>
<evidence type="ECO:0000256" key="3">
    <source>
        <dbReference type="ARBA" id="ARBA00022607"/>
    </source>
</evidence>
<keyword evidence="6" id="KW-0067">ATP-binding</keyword>
<comment type="subunit">
    <text evidence="12">The sodium/potassium-transporting ATPase is composed of a catalytic alpha subunit, an auxiliary non-catalytic beta subunit and an additional regulatory subunit.</text>
</comment>
<keyword evidence="2" id="KW-1003">Cell membrane</keyword>
<dbReference type="EC" id="7.2.2.13" evidence="13"/>
<dbReference type="Gene3D" id="3.40.50.1000">
    <property type="entry name" value="HAD superfamily/HAD-like"/>
    <property type="match status" value="1"/>
</dbReference>
<dbReference type="InterPro" id="IPR050510">
    <property type="entry name" value="Cation_transp_ATPase_P-type"/>
</dbReference>
<feature type="transmembrane region" description="Helical" evidence="14">
    <location>
        <begin position="258"/>
        <end position="282"/>
    </location>
</feature>
<dbReference type="NCBIfam" id="TIGR01494">
    <property type="entry name" value="ATPase_P-type"/>
    <property type="match status" value="1"/>
</dbReference>
<feature type="transmembrane region" description="Helical" evidence="14">
    <location>
        <begin position="69"/>
        <end position="90"/>
    </location>
</feature>
<dbReference type="SMART" id="SM00831">
    <property type="entry name" value="Cation_ATPase_N"/>
    <property type="match status" value="1"/>
</dbReference>
<dbReference type="Pfam" id="PF00122">
    <property type="entry name" value="E1-E2_ATPase"/>
    <property type="match status" value="1"/>
</dbReference>
<dbReference type="GO" id="GO:0005886">
    <property type="term" value="C:plasma membrane"/>
    <property type="evidence" value="ECO:0007669"/>
    <property type="project" value="UniProtKB-SubCell"/>
</dbReference>
<evidence type="ECO:0000256" key="8">
    <source>
        <dbReference type="ARBA" id="ARBA00023053"/>
    </source>
</evidence>
<dbReference type="GO" id="GO:0016887">
    <property type="term" value="F:ATP hydrolysis activity"/>
    <property type="evidence" value="ECO:0007669"/>
    <property type="project" value="InterPro"/>
</dbReference>
<evidence type="ECO:0000256" key="12">
    <source>
        <dbReference type="ARBA" id="ARBA00038795"/>
    </source>
</evidence>
<dbReference type="OrthoDB" id="3352408at2759"/>
<keyword evidence="7 14" id="KW-1133">Transmembrane helix</keyword>
<dbReference type="Proteomes" id="UP000270296">
    <property type="component" value="Unassembled WGS sequence"/>
</dbReference>
<dbReference type="SUPFAM" id="SSF81660">
    <property type="entry name" value="Metal cation-transporting ATPase, ATP-binding domain N"/>
    <property type="match status" value="1"/>
</dbReference>
<dbReference type="PRINTS" id="PR00119">
    <property type="entry name" value="CATATPASE"/>
</dbReference>
<protein>
    <recommendedName>
        <fullName evidence="13">Na(+)/K(+)-exchanging ATPase</fullName>
        <ecNumber evidence="13">7.2.2.13</ecNumber>
    </recommendedName>
</protein>
<keyword evidence="3" id="KW-0633">Potassium transport</keyword>
<evidence type="ECO:0000256" key="2">
    <source>
        <dbReference type="ARBA" id="ARBA00022475"/>
    </source>
</evidence>
<evidence type="ECO:0000256" key="4">
    <source>
        <dbReference type="ARBA" id="ARBA00022692"/>
    </source>
</evidence>
<dbReference type="SUPFAM" id="SSF81665">
    <property type="entry name" value="Calcium ATPase, transmembrane domain M"/>
    <property type="match status" value="1"/>
</dbReference>
<proteinExistence type="predicted"/>
<dbReference type="PANTHER" id="PTHR43294:SF13">
    <property type="entry name" value="SODIUM_POTASSIUM-TRANSPORTING ATPASE SUBUNIT ALPHA"/>
    <property type="match status" value="1"/>
</dbReference>
<keyword evidence="9 14" id="KW-0472">Membrane</keyword>
<keyword evidence="3" id="KW-0630">Potassium</keyword>
<evidence type="ECO:0000259" key="15">
    <source>
        <dbReference type="SMART" id="SM00831"/>
    </source>
</evidence>
<dbReference type="GO" id="GO:0006883">
    <property type="term" value="P:intracellular sodium ion homeostasis"/>
    <property type="evidence" value="ECO:0007669"/>
    <property type="project" value="TreeGrafter"/>
</dbReference>
<evidence type="ECO:0000256" key="9">
    <source>
        <dbReference type="ARBA" id="ARBA00023136"/>
    </source>
</evidence>
<dbReference type="InterPro" id="IPR008250">
    <property type="entry name" value="ATPase_P-typ_transduc_dom_A_sf"/>
</dbReference>
<evidence type="ECO:0000256" key="7">
    <source>
        <dbReference type="ARBA" id="ARBA00022989"/>
    </source>
</evidence>
<organism evidence="18">
    <name type="scientific">Soboliphyme baturini</name>
    <dbReference type="NCBI Taxonomy" id="241478"/>
    <lineage>
        <taxon>Eukaryota</taxon>
        <taxon>Metazoa</taxon>
        <taxon>Ecdysozoa</taxon>
        <taxon>Nematoda</taxon>
        <taxon>Enoplea</taxon>
        <taxon>Dorylaimia</taxon>
        <taxon>Dioctophymatida</taxon>
        <taxon>Dioctophymatoidea</taxon>
        <taxon>Soboliphymatidae</taxon>
        <taxon>Soboliphyme</taxon>
    </lineage>
</organism>
<keyword evidence="5" id="KW-0547">Nucleotide-binding</keyword>
<dbReference type="InterPro" id="IPR004014">
    <property type="entry name" value="ATPase_P-typ_cation-transptr_N"/>
</dbReference>
<evidence type="ECO:0000256" key="5">
    <source>
        <dbReference type="ARBA" id="ARBA00022741"/>
    </source>
</evidence>
<evidence type="ECO:0000256" key="1">
    <source>
        <dbReference type="ARBA" id="ARBA00004651"/>
    </source>
</evidence>
<keyword evidence="10" id="KW-0739">Sodium transport</keyword>
<dbReference type="Pfam" id="PF00690">
    <property type="entry name" value="Cation_ATPase_N"/>
    <property type="match status" value="1"/>
</dbReference>
<dbReference type="GO" id="GO:0005524">
    <property type="term" value="F:ATP binding"/>
    <property type="evidence" value="ECO:0007669"/>
    <property type="project" value="UniProtKB-KW"/>
</dbReference>
<dbReference type="FunFam" id="1.20.1110.10:FF:000095">
    <property type="entry name" value="Sodium/potassium-transporting ATPase subunit alpha-1"/>
    <property type="match status" value="1"/>
</dbReference>
<keyword evidence="8" id="KW-0915">Sodium</keyword>
<dbReference type="GO" id="GO:0036376">
    <property type="term" value="P:sodium ion export across plasma membrane"/>
    <property type="evidence" value="ECO:0007669"/>
    <property type="project" value="TreeGrafter"/>
</dbReference>
<dbReference type="GO" id="GO:0030007">
    <property type="term" value="P:intracellular potassium ion homeostasis"/>
    <property type="evidence" value="ECO:0007669"/>
    <property type="project" value="TreeGrafter"/>
</dbReference>
<keyword evidence="17" id="KW-1185">Reference proteome</keyword>
<accession>A0A183IDZ7</accession>
<feature type="domain" description="Cation-transporting P-type ATPase N-terminal" evidence="15">
    <location>
        <begin position="15"/>
        <end position="89"/>
    </location>
</feature>
<dbReference type="EMBL" id="UZAM01006972">
    <property type="protein sequence ID" value="VDO95637.1"/>
    <property type="molecule type" value="Genomic_DNA"/>
</dbReference>
<dbReference type="AlphaFoldDB" id="A0A183IDZ7"/>
<dbReference type="InterPro" id="IPR018303">
    <property type="entry name" value="ATPase_P-typ_P_site"/>
</dbReference>
<sequence>MKNALQDLKQEVDMDEHRIPMSELLGRLETNVEKGLTEEAAKQKLLKYGPNALTPPPKIPEWVKFAKNLFGGFALLLWIGSILCFIAYGVDLYTSEYALNDNMYLGIVLAVVVIVTGVFQYYQEAKSSKIMESFKDMVPHFAQVIRNGQKKNIRTEDVVIGDIIEIHGGDRIPADVRIVSAQSFKVCFRFGATLALAIAFVTKSTLYFQVDNSSLTGESEPQSRSAECTSENPLETRNLAFFSTNAVEGSVQLAISHFIRLITGFAVFLGVTFSMIALILGYSWLDAVIFLIGIIVANVPEGLLATVTVCLTLTAKRMASKNCLVKNLEAVETLGSTSTICSDKTGTLTQNRMTVAHMWFDNQVFEADTSEEQSSAAYNRNSPTFIALARVASLCNRAEFKPDQDAVPVLKRECTEIEPGKYCNLLVMKGAPERILARCSKILINGDDLELDDTWRKAFQDAYLELGSLGERVLGLDASFLPKENCSCLLVPMNELFYLTFVN</sequence>
<keyword evidence="10" id="KW-0813">Transport</keyword>